<name>A0A1V4K0D2_PATFA</name>
<gene>
    <name evidence="1" type="ORF">AV530_007687</name>
</gene>
<dbReference type="EMBL" id="LSYS01005497">
    <property type="protein sequence ID" value="OPJ77347.1"/>
    <property type="molecule type" value="Genomic_DNA"/>
</dbReference>
<organism evidence="1 2">
    <name type="scientific">Patagioenas fasciata monilis</name>
    <dbReference type="NCBI Taxonomy" id="372326"/>
    <lineage>
        <taxon>Eukaryota</taxon>
        <taxon>Metazoa</taxon>
        <taxon>Chordata</taxon>
        <taxon>Craniata</taxon>
        <taxon>Vertebrata</taxon>
        <taxon>Euteleostomi</taxon>
        <taxon>Archelosauria</taxon>
        <taxon>Archosauria</taxon>
        <taxon>Dinosauria</taxon>
        <taxon>Saurischia</taxon>
        <taxon>Theropoda</taxon>
        <taxon>Coelurosauria</taxon>
        <taxon>Aves</taxon>
        <taxon>Neognathae</taxon>
        <taxon>Neoaves</taxon>
        <taxon>Columbimorphae</taxon>
        <taxon>Columbiformes</taxon>
        <taxon>Columbidae</taxon>
        <taxon>Patagioenas</taxon>
    </lineage>
</organism>
<proteinExistence type="predicted"/>
<evidence type="ECO:0000313" key="1">
    <source>
        <dbReference type="EMBL" id="OPJ77347.1"/>
    </source>
</evidence>
<protein>
    <submittedName>
        <fullName evidence="1">Uncharacterized protein</fullName>
    </submittedName>
</protein>
<sequence length="94" mass="10572">MRCKSHFGRHNRKPLKREEEVGRSELCVSAASVLQTLVKEQTHIIKPTESHGGPFQGTEISCLGFSEAWISARAALLKIKPQTLYNRLIQGEKN</sequence>
<reference evidence="1 2" key="1">
    <citation type="submission" date="2016-02" db="EMBL/GenBank/DDBJ databases">
        <title>Band-tailed pigeon sequencing and assembly.</title>
        <authorList>
            <person name="Soares A.E."/>
            <person name="Novak B.J."/>
            <person name="Rice E.S."/>
            <person name="O'Connell B."/>
            <person name="Chang D."/>
            <person name="Weber S."/>
            <person name="Shapiro B."/>
        </authorList>
    </citation>
    <scope>NUCLEOTIDE SEQUENCE [LARGE SCALE GENOMIC DNA]</scope>
    <source>
        <strain evidence="1">BTP2013</strain>
        <tissue evidence="1">Blood</tissue>
    </source>
</reference>
<dbReference type="Proteomes" id="UP000190648">
    <property type="component" value="Unassembled WGS sequence"/>
</dbReference>
<keyword evidence="2" id="KW-1185">Reference proteome</keyword>
<dbReference type="AlphaFoldDB" id="A0A1V4K0D2"/>
<comment type="caution">
    <text evidence="1">The sequence shown here is derived from an EMBL/GenBank/DDBJ whole genome shotgun (WGS) entry which is preliminary data.</text>
</comment>
<evidence type="ECO:0000313" key="2">
    <source>
        <dbReference type="Proteomes" id="UP000190648"/>
    </source>
</evidence>
<accession>A0A1V4K0D2</accession>